<accession>A0AAV2HXU5</accession>
<sequence>ETEGAEDKLENVEAPHERENISTFTEPGTGRTSVKTFKTQTTQANESDMLHPDFLKPKMIPARFEGTMLTPVYFDGFMITPNQLDVMLSEATKKGEGLSIPIKLQGGMLTAAFKTMSQDMDMLNIDGAVPVKFHGRLQGIMESN</sequence>
<feature type="region of interest" description="Disordered" evidence="1">
    <location>
        <begin position="1"/>
        <end position="35"/>
    </location>
</feature>
<feature type="non-terminal residue" evidence="2">
    <location>
        <position position="144"/>
    </location>
</feature>
<dbReference type="AlphaFoldDB" id="A0AAV2HXU5"/>
<proteinExistence type="predicted"/>
<feature type="compositionally biased region" description="Polar residues" evidence="1">
    <location>
        <begin position="21"/>
        <end position="35"/>
    </location>
</feature>
<dbReference type="EMBL" id="CAXITT010000320">
    <property type="protein sequence ID" value="CAL1538989.1"/>
    <property type="molecule type" value="Genomic_DNA"/>
</dbReference>
<name>A0AAV2HXU5_LYMST</name>
<feature type="non-terminal residue" evidence="2">
    <location>
        <position position="1"/>
    </location>
</feature>
<protein>
    <submittedName>
        <fullName evidence="2">Uncharacterized protein</fullName>
    </submittedName>
</protein>
<dbReference type="Proteomes" id="UP001497497">
    <property type="component" value="Unassembled WGS sequence"/>
</dbReference>
<comment type="caution">
    <text evidence="2">The sequence shown here is derived from an EMBL/GenBank/DDBJ whole genome shotgun (WGS) entry which is preliminary data.</text>
</comment>
<organism evidence="2 3">
    <name type="scientific">Lymnaea stagnalis</name>
    <name type="common">Great pond snail</name>
    <name type="synonym">Helix stagnalis</name>
    <dbReference type="NCBI Taxonomy" id="6523"/>
    <lineage>
        <taxon>Eukaryota</taxon>
        <taxon>Metazoa</taxon>
        <taxon>Spiralia</taxon>
        <taxon>Lophotrochozoa</taxon>
        <taxon>Mollusca</taxon>
        <taxon>Gastropoda</taxon>
        <taxon>Heterobranchia</taxon>
        <taxon>Euthyneura</taxon>
        <taxon>Panpulmonata</taxon>
        <taxon>Hygrophila</taxon>
        <taxon>Lymnaeoidea</taxon>
        <taxon>Lymnaeidae</taxon>
        <taxon>Lymnaea</taxon>
    </lineage>
</organism>
<feature type="compositionally biased region" description="Basic and acidic residues" evidence="1">
    <location>
        <begin position="1"/>
        <end position="20"/>
    </location>
</feature>
<evidence type="ECO:0000313" key="2">
    <source>
        <dbReference type="EMBL" id="CAL1538989.1"/>
    </source>
</evidence>
<evidence type="ECO:0000256" key="1">
    <source>
        <dbReference type="SAM" id="MobiDB-lite"/>
    </source>
</evidence>
<gene>
    <name evidence="2" type="ORF">GSLYS_00012810001</name>
</gene>
<reference evidence="2 3" key="1">
    <citation type="submission" date="2024-04" db="EMBL/GenBank/DDBJ databases">
        <authorList>
            <consortium name="Genoscope - CEA"/>
            <person name="William W."/>
        </authorList>
    </citation>
    <scope>NUCLEOTIDE SEQUENCE [LARGE SCALE GENOMIC DNA]</scope>
</reference>
<keyword evidence="3" id="KW-1185">Reference proteome</keyword>
<evidence type="ECO:0000313" key="3">
    <source>
        <dbReference type="Proteomes" id="UP001497497"/>
    </source>
</evidence>